<comment type="similarity">
    <text evidence="11">Belongs to the peptidase C19 family. PAN2 subfamily.</text>
</comment>
<dbReference type="SUPFAM" id="SSF54001">
    <property type="entry name" value="Cysteine proteinases"/>
    <property type="match status" value="1"/>
</dbReference>
<feature type="binding site" evidence="11">
    <location>
        <position position="893"/>
    </location>
    <ligand>
        <name>a divalent metal cation</name>
        <dbReference type="ChEBI" id="CHEBI:60240"/>
        <note>catalytic</note>
    </ligand>
</feature>
<keyword evidence="6 11" id="KW-0540">Nuclease</keyword>
<comment type="subcellular location">
    <subcellularLocation>
        <location evidence="2 11">Cytoplasm</location>
    </subcellularLocation>
</comment>
<comment type="function">
    <text evidence="11">Catalytic subunit of the poly(A)-nuclease (PAN) deadenylation complex, one of two cytoplasmic mRNA deadenylases involved in mRNA turnover. PAN specifically shortens poly(A) tails of RNA and the activity is stimulated by poly(A)-binding protein PAB1. PAN deadenylation is followed by rapid degradation of the shortened mRNA tails by the CCR4-NOT complex. Deadenylated mRNAs are then degraded by two alternative mechanisms, namely exosome-mediated 3'-5' exonucleolytic degradation, or deadenlyation-dependent mRNA decaping and subsequent 5'-3' exonucleolytic degradation by XRN1. May also be involved in post-transcriptional maturation of mRNA poly(A) tails.</text>
</comment>
<dbReference type="STRING" id="2025994.A0A2T3AM89"/>
<evidence type="ECO:0000259" key="13">
    <source>
        <dbReference type="PROSITE" id="PS50235"/>
    </source>
</evidence>
<gene>
    <name evidence="11" type="primary">PAN2</name>
    <name evidence="14" type="ORF">BD289DRAFT_359226</name>
</gene>
<dbReference type="InterPro" id="IPR013520">
    <property type="entry name" value="Ribonucl_H"/>
</dbReference>
<dbReference type="Pfam" id="PF20770">
    <property type="entry name" value="PAN2_N"/>
    <property type="match status" value="1"/>
</dbReference>
<keyword evidence="8" id="KW-0677">Repeat</keyword>
<keyword evidence="15" id="KW-1185">Reference proteome</keyword>
<feature type="binding site" evidence="11">
    <location>
        <position position="891"/>
    </location>
    <ligand>
        <name>a divalent metal cation</name>
        <dbReference type="ChEBI" id="CHEBI:60240"/>
        <note>catalytic</note>
    </ligand>
</feature>
<dbReference type="GO" id="GO:0004535">
    <property type="term" value="F:poly(A)-specific ribonuclease activity"/>
    <property type="evidence" value="ECO:0007669"/>
    <property type="project" value="UniProtKB-UniRule"/>
</dbReference>
<feature type="region of interest" description="Disordered" evidence="12">
    <location>
        <begin position="1083"/>
        <end position="1158"/>
    </location>
</feature>
<dbReference type="PANTHER" id="PTHR15728">
    <property type="entry name" value="DEADENYLATION COMPLEX CATALYTIC SUBUNIT PAN2"/>
    <property type="match status" value="1"/>
</dbReference>
<dbReference type="SUPFAM" id="SSF50978">
    <property type="entry name" value="WD40 repeat-like"/>
    <property type="match status" value="1"/>
</dbReference>
<dbReference type="SUPFAM" id="SSF53098">
    <property type="entry name" value="Ribonuclease H-like"/>
    <property type="match status" value="1"/>
</dbReference>
<dbReference type="CDD" id="cd06143">
    <property type="entry name" value="PAN2_exo"/>
    <property type="match status" value="1"/>
</dbReference>
<comment type="catalytic activity">
    <reaction evidence="1 11">
        <text>Exonucleolytic cleavage of poly(A) to 5'-AMP.</text>
        <dbReference type="EC" id="3.1.13.4"/>
    </reaction>
</comment>
<evidence type="ECO:0000256" key="12">
    <source>
        <dbReference type="SAM" id="MobiDB-lite"/>
    </source>
</evidence>
<evidence type="ECO:0000256" key="4">
    <source>
        <dbReference type="ARBA" id="ARBA00022574"/>
    </source>
</evidence>
<dbReference type="FunFam" id="3.30.420.10:FF:000028">
    <property type="entry name" value="PAN2-PAN3 deadenylation complex catalytic subunit PAN2"/>
    <property type="match status" value="1"/>
</dbReference>
<dbReference type="Pfam" id="PF00929">
    <property type="entry name" value="RNase_T"/>
    <property type="match status" value="1"/>
</dbReference>
<dbReference type="GO" id="GO:0000289">
    <property type="term" value="P:nuclear-transcribed mRNA poly(A) tail shortening"/>
    <property type="evidence" value="ECO:0007669"/>
    <property type="project" value="UniProtKB-UniRule"/>
</dbReference>
<dbReference type="PANTHER" id="PTHR15728:SF0">
    <property type="entry name" value="PAN2-PAN3 DEADENYLATION COMPLEX CATALYTIC SUBUNIT PAN2"/>
    <property type="match status" value="1"/>
</dbReference>
<dbReference type="SMART" id="SM00479">
    <property type="entry name" value="EXOIII"/>
    <property type="match status" value="1"/>
</dbReference>
<evidence type="ECO:0000256" key="7">
    <source>
        <dbReference type="ARBA" id="ARBA00022723"/>
    </source>
</evidence>
<keyword evidence="10 11" id="KW-0269">Exonuclease</keyword>
<evidence type="ECO:0000256" key="11">
    <source>
        <dbReference type="HAMAP-Rule" id="MF_03182"/>
    </source>
</evidence>
<comment type="domain">
    <text evidence="11">The linker, or PAN3 interaction domain (PID), between the WD40 repeats and the pseudo-UCH domain mediates interaction with PAN3.</text>
</comment>
<dbReference type="PROSITE" id="PS50235">
    <property type="entry name" value="USP_3"/>
    <property type="match status" value="1"/>
</dbReference>
<dbReference type="Gene3D" id="3.90.70.10">
    <property type="entry name" value="Cysteine proteinases"/>
    <property type="match status" value="1"/>
</dbReference>
<dbReference type="InterPro" id="IPR012337">
    <property type="entry name" value="RNaseH-like_sf"/>
</dbReference>
<dbReference type="AlphaFoldDB" id="A0A2T3AM89"/>
<dbReference type="FunCoup" id="A0A2T3AM89">
    <property type="interactions" value="657"/>
</dbReference>
<keyword evidence="9 11" id="KW-0378">Hydrolase</keyword>
<dbReference type="OrthoDB" id="16516at2759"/>
<dbReference type="HAMAP" id="MF_03182">
    <property type="entry name" value="PAN2"/>
    <property type="match status" value="1"/>
</dbReference>
<dbReference type="GO" id="GO:0003676">
    <property type="term" value="F:nucleic acid binding"/>
    <property type="evidence" value="ECO:0007669"/>
    <property type="project" value="InterPro"/>
</dbReference>
<dbReference type="Gene3D" id="3.30.420.10">
    <property type="entry name" value="Ribonuclease H-like superfamily/Ribonuclease H"/>
    <property type="match status" value="1"/>
</dbReference>
<dbReference type="InterPro" id="IPR028881">
    <property type="entry name" value="PAN2_UCH_dom"/>
</dbReference>
<keyword evidence="3 11" id="KW-0963">Cytoplasm</keyword>
<dbReference type="GO" id="GO:0031251">
    <property type="term" value="C:PAN complex"/>
    <property type="evidence" value="ECO:0007669"/>
    <property type="project" value="UniProtKB-UniRule"/>
</dbReference>
<dbReference type="Gene3D" id="2.130.10.10">
    <property type="entry name" value="YVTN repeat-like/Quinoprotein amine dehydrogenase"/>
    <property type="match status" value="1"/>
</dbReference>
<organism evidence="14 15">
    <name type="scientific">Coniella lustricola</name>
    <dbReference type="NCBI Taxonomy" id="2025994"/>
    <lineage>
        <taxon>Eukaryota</taxon>
        <taxon>Fungi</taxon>
        <taxon>Dikarya</taxon>
        <taxon>Ascomycota</taxon>
        <taxon>Pezizomycotina</taxon>
        <taxon>Sordariomycetes</taxon>
        <taxon>Sordariomycetidae</taxon>
        <taxon>Diaporthales</taxon>
        <taxon>Schizoparmaceae</taxon>
        <taxon>Coniella</taxon>
    </lineage>
</organism>
<evidence type="ECO:0000313" key="15">
    <source>
        <dbReference type="Proteomes" id="UP000241462"/>
    </source>
</evidence>
<keyword evidence="7 11" id="KW-0479">Metal-binding</keyword>
<dbReference type="InParanoid" id="A0A2T3AM89"/>
<reference evidence="14 15" key="1">
    <citation type="journal article" date="2018" name="Mycol. Prog.">
        <title>Coniella lustricola, a new species from submerged detritus.</title>
        <authorList>
            <person name="Raudabaugh D.B."/>
            <person name="Iturriaga T."/>
            <person name="Carver A."/>
            <person name="Mondo S."/>
            <person name="Pangilinan J."/>
            <person name="Lipzen A."/>
            <person name="He G."/>
            <person name="Amirebrahimi M."/>
            <person name="Grigoriev I.V."/>
            <person name="Miller A.N."/>
        </authorList>
    </citation>
    <scope>NUCLEOTIDE SEQUENCE [LARGE SCALE GENOMIC DNA]</scope>
    <source>
        <strain evidence="14 15">B22-T-1</strain>
    </source>
</reference>
<dbReference type="InterPro" id="IPR030843">
    <property type="entry name" value="PAN2"/>
</dbReference>
<evidence type="ECO:0000256" key="1">
    <source>
        <dbReference type="ARBA" id="ARBA00001663"/>
    </source>
</evidence>
<dbReference type="Pfam" id="PF13423">
    <property type="entry name" value="UCH_1"/>
    <property type="match status" value="1"/>
</dbReference>
<accession>A0A2T3AM89</accession>
<feature type="binding site" evidence="11">
    <location>
        <position position="1053"/>
    </location>
    <ligand>
        <name>a divalent metal cation</name>
        <dbReference type="ChEBI" id="CHEBI:60240"/>
        <note>catalytic</note>
    </ligand>
</feature>
<evidence type="ECO:0000256" key="3">
    <source>
        <dbReference type="ARBA" id="ARBA00022490"/>
    </source>
</evidence>
<feature type="domain" description="USP" evidence="13">
    <location>
        <begin position="493"/>
        <end position="840"/>
    </location>
</feature>
<evidence type="ECO:0000256" key="5">
    <source>
        <dbReference type="ARBA" id="ARBA00022664"/>
    </source>
</evidence>
<evidence type="ECO:0000256" key="8">
    <source>
        <dbReference type="ARBA" id="ARBA00022737"/>
    </source>
</evidence>
<dbReference type="GO" id="GO:0046872">
    <property type="term" value="F:metal ion binding"/>
    <property type="evidence" value="ECO:0007669"/>
    <property type="project" value="UniProtKB-KW"/>
</dbReference>
<evidence type="ECO:0000256" key="10">
    <source>
        <dbReference type="ARBA" id="ARBA00022839"/>
    </source>
</evidence>
<feature type="region of interest" description="Disordered" evidence="12">
    <location>
        <begin position="391"/>
        <end position="429"/>
    </location>
</feature>
<evidence type="ECO:0000256" key="6">
    <source>
        <dbReference type="ARBA" id="ARBA00022722"/>
    </source>
</evidence>
<feature type="binding site" evidence="11">
    <location>
        <position position="1000"/>
    </location>
    <ligand>
        <name>a divalent metal cation</name>
        <dbReference type="ChEBI" id="CHEBI:60240"/>
        <note>catalytic</note>
    </ligand>
</feature>
<comment type="cofactor">
    <cofactor evidence="11">
        <name>a divalent metal cation</name>
        <dbReference type="ChEBI" id="CHEBI:60240"/>
    </cofactor>
    <text evidence="11">Binds 2 metal cations per subunit in the catalytic exonuclease domain.</text>
</comment>
<comment type="activity regulation">
    <text evidence="11">Positively regulated by the regulatory subunit PAN3.</text>
</comment>
<dbReference type="InterPro" id="IPR048841">
    <property type="entry name" value="PAN2_N"/>
</dbReference>
<keyword evidence="5 11" id="KW-0507">mRNA processing</keyword>
<sequence>MDADWDELSRQLLPPPGGQSVPSVVTALAFDTTQELLWAGNGYGRVTSFYGNNLQKYTSFRAHPPSEGAVQQLLFNDKGVIALGGRGVHMAIRRGLPVWPHITADDMRDLRCMSFTSKATSEILVAGVQDTMFVIDTIKGEIVKRIPTTDHYIKMKKSRYICAATSDGRVHILDPVKFTVIHKWRAHSAFINDMDVQQDFVVTCGTSLKQPSSNYMLDPFVMVFDLKNMSTMPPIPFPPLAAYVRMHPRMLTTGIVASQGGQIHVVDLLNPNTSNVRQANVVGSIITGIEIAPSGEAIALADTDCNMHIWASPSKCHFVEVAQPTEWPDEEAPRPHVEWDDNTPLNSVGVPYYRETLMSALPNMLISDVGAPPPKISQNDLAHMTKASFGFYGPNHRQQRRNQAEDTRSVDKTSSAQRAPKFLSEKARDSAKSSLTEAVIEAQVDKAAHALGTVELESLKTDLPGLYQNVEIQFSKYGVDDFDFEFYNKTRYAGLENHIANSYANSLLQVFHFTPLIRNLALQHAATDCLSEKCLLCELGYLSDMLQKTEGSSCHASNMLKCLSNHPPASRLGLLEEDSRQGSLTKMNQQLTRFLLQTMADDYRTKSQSPAAMEQVLATSALTTIKCLNCRNETSRSGSSYVTDLAYLPNKGRGHRTPKITFSQVLKSSVEGETATRGWCVRCNRYQSLQTRKIIQGVPSVLTLNVPIAESREAELEQRLLWATPGWLPEEIGIIVDNGSFFCYQGEDLKLHLQRGVHNVQVYSLIGLSANIESGSPQKPHLAALSPVGVESVAHAEPDAPGESQWHLFNDFSVKPVSVAEALTFNTRWKMPSVLVYQLKSANNKLDTDWVQNIDTSVLHIDFKPDAKEHPYRVLDPITERPGPETIVALDTEFVLAKQSEVEMKSDGVREVIRPNFHALGRVSIVRGQGEDEGLACIDDWIQIREPVIDYLHKHSGILPGDLDPRTSNHCLVSLKVAYKRLWVLLNLGCRFVGHGLRGDFRVINIQVPKAQIIDTIDLFYQKNYRRKLSLKFLAWFLLKEGIQVDTHDSIEDARIALKLYRKYLEFEDAGITKKMLNETYRAGDSVGWKPPGSDHHHQQQQQLPQQGPANKIRAATTPPPAKGEGPSTPVRKGASSLTGSLGTPMGFTPGAGASPLR</sequence>
<evidence type="ECO:0000256" key="9">
    <source>
        <dbReference type="ARBA" id="ARBA00022801"/>
    </source>
</evidence>
<dbReference type="EC" id="3.1.13.4" evidence="11"/>
<name>A0A2T3AM89_9PEZI</name>
<dbReference type="InterPro" id="IPR028889">
    <property type="entry name" value="USP"/>
</dbReference>
<dbReference type="InterPro" id="IPR036322">
    <property type="entry name" value="WD40_repeat_dom_sf"/>
</dbReference>
<dbReference type="EMBL" id="KZ678375">
    <property type="protein sequence ID" value="PSS03477.1"/>
    <property type="molecule type" value="Genomic_DNA"/>
</dbReference>
<dbReference type="FunFam" id="2.130.10.10:FF:000459">
    <property type="entry name" value="PAN2-PAN3 deadenylation complex catalytic subunit PAN2"/>
    <property type="match status" value="1"/>
</dbReference>
<proteinExistence type="inferred from homology"/>
<keyword evidence="4" id="KW-0853">WD repeat</keyword>
<dbReference type="Proteomes" id="UP000241462">
    <property type="component" value="Unassembled WGS sequence"/>
</dbReference>
<comment type="domain">
    <text evidence="11">Contains a pseudo-UCH domain. This ubiquitin C-terminal hydrolase (UCH)-like or ubiquitin specific protease (USP)-like domain is predicted to be catalytically inactive because it lacks the active site catalytic triad characteristic of thiol proteases, with residues at the equivalent structural positions that are incompatible with catalysis, and it cannot bind ubiquitin. It functions as a structural scaffold for intra- and intermolecular interactions in the complex.</text>
</comment>
<dbReference type="InterPro" id="IPR036397">
    <property type="entry name" value="RNaseH_sf"/>
</dbReference>
<protein>
    <recommendedName>
        <fullName evidence="11">PAN2-PAN3 deadenylation complex catalytic subunit PAN2</fullName>
        <ecNumber evidence="11">3.1.13.4</ecNumber>
    </recommendedName>
    <alternativeName>
        <fullName evidence="11">PAB1P-dependent poly(A)-specific ribonuclease</fullName>
    </alternativeName>
    <alternativeName>
        <fullName evidence="11">Poly(A)-nuclease deadenylation complex subunit 2</fullName>
        <shortName evidence="11">PAN deadenylation complex subunit 2</shortName>
    </alternativeName>
</protein>
<dbReference type="InterPro" id="IPR015943">
    <property type="entry name" value="WD40/YVTN_repeat-like_dom_sf"/>
</dbReference>
<evidence type="ECO:0000313" key="14">
    <source>
        <dbReference type="EMBL" id="PSS03477.1"/>
    </source>
</evidence>
<dbReference type="InterPro" id="IPR050785">
    <property type="entry name" value="PAN2-PAN3_catalytic_subunit"/>
</dbReference>
<dbReference type="InterPro" id="IPR038765">
    <property type="entry name" value="Papain-like_cys_pep_sf"/>
</dbReference>
<feature type="compositionally biased region" description="Basic and acidic residues" evidence="12">
    <location>
        <begin position="402"/>
        <end position="411"/>
    </location>
</feature>
<evidence type="ECO:0000256" key="2">
    <source>
        <dbReference type="ARBA" id="ARBA00004496"/>
    </source>
</evidence>
<dbReference type="GO" id="GO:0000932">
    <property type="term" value="C:P-body"/>
    <property type="evidence" value="ECO:0007669"/>
    <property type="project" value="TreeGrafter"/>
</dbReference>
<dbReference type="GO" id="GO:0006397">
    <property type="term" value="P:mRNA processing"/>
    <property type="evidence" value="ECO:0007669"/>
    <property type="project" value="UniProtKB-KW"/>
</dbReference>
<comment type="caution">
    <text evidence="11">Lacks conserved residue(s) required for the propagation of feature annotation.</text>
</comment>
<comment type="subunit">
    <text evidence="11">Forms a heterotrimer with an asymmetric homodimer of the regulatory subunit PAN3 to form the poly(A)-nuclease (PAN) deadenylation complex.</text>
</comment>